<comment type="caution">
    <text evidence="2">The sequence shown here is derived from an EMBL/GenBank/DDBJ whole genome shotgun (WGS) entry which is preliminary data.</text>
</comment>
<dbReference type="Proteomes" id="UP000565572">
    <property type="component" value="Unassembled WGS sequence"/>
</dbReference>
<sequence length="266" mass="27930">MSSTSTVAMADDSGLVSNGKTGDVKIRASRGHDTPKKSSSSRRTPGSSDASQLKKIEQQTDDFVAYSNRKRAFDACTSAGTGGCTAPGDAVDFPDALVRGQGPAAPQISPQQAAYVAVAQLRLTPPKPVIGPSPEINEWNMAAVGYPYWLWAEGNLDPAPVSTTVADLTVSLDAHLASTTFDLGDGTRLTCTDLSARWTPAVEPAAPSPACGHTYTKPSLPKGRYTITAYSTWSIDWSVNGVGGTIPLYQQASTTVPVGELQVLTR</sequence>
<dbReference type="EMBL" id="JACHZG010000011">
    <property type="protein sequence ID" value="MBB3329040.1"/>
    <property type="molecule type" value="Genomic_DNA"/>
</dbReference>
<keyword evidence="3" id="KW-1185">Reference proteome</keyword>
<evidence type="ECO:0008006" key="4">
    <source>
        <dbReference type="Google" id="ProtNLM"/>
    </source>
</evidence>
<gene>
    <name evidence="2" type="ORF">FHX39_004037</name>
</gene>
<evidence type="ECO:0000313" key="2">
    <source>
        <dbReference type="EMBL" id="MBB3329040.1"/>
    </source>
</evidence>
<dbReference type="AlphaFoldDB" id="A0A7W5JZ90"/>
<evidence type="ECO:0000256" key="1">
    <source>
        <dbReference type="SAM" id="MobiDB-lite"/>
    </source>
</evidence>
<dbReference type="RefSeq" id="WP_183342558.1">
    <property type="nucleotide sequence ID" value="NZ_JACHZG010000011.1"/>
</dbReference>
<proteinExistence type="predicted"/>
<feature type="compositionally biased region" description="Basic and acidic residues" evidence="1">
    <location>
        <begin position="22"/>
        <end position="36"/>
    </location>
</feature>
<feature type="region of interest" description="Disordered" evidence="1">
    <location>
        <begin position="1"/>
        <end position="56"/>
    </location>
</feature>
<accession>A0A7W5JZ90</accession>
<feature type="compositionally biased region" description="Low complexity" evidence="1">
    <location>
        <begin position="37"/>
        <end position="51"/>
    </location>
</feature>
<reference evidence="2 3" key="1">
    <citation type="submission" date="2020-08" db="EMBL/GenBank/DDBJ databases">
        <title>Sequencing the genomes of 1000 actinobacteria strains.</title>
        <authorList>
            <person name="Klenk H.-P."/>
        </authorList>
    </citation>
    <scope>NUCLEOTIDE SEQUENCE [LARGE SCALE GENOMIC DNA]</scope>
    <source>
        <strain evidence="2 3">DSM 11053</strain>
    </source>
</reference>
<evidence type="ECO:0000313" key="3">
    <source>
        <dbReference type="Proteomes" id="UP000565572"/>
    </source>
</evidence>
<name>A0A7W5JZ90_9ACTN</name>
<protein>
    <recommendedName>
        <fullName evidence="4">ATP/GTP-binding protein</fullName>
    </recommendedName>
</protein>
<organism evidence="2 3">
    <name type="scientific">Microlunatus antarcticus</name>
    <dbReference type="NCBI Taxonomy" id="53388"/>
    <lineage>
        <taxon>Bacteria</taxon>
        <taxon>Bacillati</taxon>
        <taxon>Actinomycetota</taxon>
        <taxon>Actinomycetes</taxon>
        <taxon>Propionibacteriales</taxon>
        <taxon>Propionibacteriaceae</taxon>
        <taxon>Microlunatus</taxon>
    </lineage>
</organism>